<proteinExistence type="predicted"/>
<organism evidence="1 2">
    <name type="scientific">Dibothriocephalus latus</name>
    <name type="common">Fish tapeworm</name>
    <name type="synonym">Diphyllobothrium latum</name>
    <dbReference type="NCBI Taxonomy" id="60516"/>
    <lineage>
        <taxon>Eukaryota</taxon>
        <taxon>Metazoa</taxon>
        <taxon>Spiralia</taxon>
        <taxon>Lophotrochozoa</taxon>
        <taxon>Platyhelminthes</taxon>
        <taxon>Cestoda</taxon>
        <taxon>Eucestoda</taxon>
        <taxon>Diphyllobothriidea</taxon>
        <taxon>Diphyllobothriidae</taxon>
        <taxon>Dibothriocephalus</taxon>
    </lineage>
</organism>
<protein>
    <submittedName>
        <fullName evidence="1">Uncharacterized protein</fullName>
    </submittedName>
</protein>
<keyword evidence="2" id="KW-1185">Reference proteome</keyword>
<gene>
    <name evidence="1" type="ORF">DILT_LOCUS19826</name>
</gene>
<evidence type="ECO:0000313" key="2">
    <source>
        <dbReference type="Proteomes" id="UP000281553"/>
    </source>
</evidence>
<dbReference type="Proteomes" id="UP000281553">
    <property type="component" value="Unassembled WGS sequence"/>
</dbReference>
<accession>A0A3P7Q1I5</accession>
<dbReference type="EMBL" id="UYRU01122544">
    <property type="protein sequence ID" value="VDN49587.1"/>
    <property type="molecule type" value="Genomic_DNA"/>
</dbReference>
<dbReference type="AlphaFoldDB" id="A0A3P7Q1I5"/>
<evidence type="ECO:0000313" key="1">
    <source>
        <dbReference type="EMBL" id="VDN49587.1"/>
    </source>
</evidence>
<sequence>MEREKRLEEERGKFLEKAKQIIIDPDAGGLCRTLFPPIIRVQW</sequence>
<reference evidence="1 2" key="1">
    <citation type="submission" date="2018-11" db="EMBL/GenBank/DDBJ databases">
        <authorList>
            <consortium name="Pathogen Informatics"/>
        </authorList>
    </citation>
    <scope>NUCLEOTIDE SEQUENCE [LARGE SCALE GENOMIC DNA]</scope>
</reference>
<name>A0A3P7Q1I5_DIBLA</name>